<dbReference type="EMBL" id="BGZK01000340">
    <property type="protein sequence ID" value="GBP37913.1"/>
    <property type="molecule type" value="Genomic_DNA"/>
</dbReference>
<dbReference type="InterPro" id="IPR029526">
    <property type="entry name" value="PGBD"/>
</dbReference>
<protein>
    <submittedName>
        <fullName evidence="3">PiggyBac transposable element-derived protein 4</fullName>
    </submittedName>
</protein>
<sequence length="403" mass="45693">MGNDDHLLFDGSQTRLPFEYAIKKPDNFITYTPAHLATSNLITSRGAAGDGRWSIVVGRWTLLTLLGTEQITIVMAGFLDEDQIAQLLEDGDDESDPETVCETTTAAVCDNEEISNCEELEVASCSEKSVLETDSDSGSSSSSSEEEEDRQTSGFYRETREDRKKLDRPALISGIFNKFIENSQKYYSCSEYLTVDETLYPFRGRCSFRTYMKSKPAKRGIKILYLCDAKRRYLYNAFIYTGKAETNRRDTLFIPTQTVLTLAEPVMKTNRNITGDNRFSSIALVDKLKENGLTYVGKVQKNKRELPSEFLPHKNRGIGSTLFGFTNDKTLASFVPKKNQSVVMISTMHHDKTIDRNSDLKKRIENFLEDVHEDELDQQQNVPTDDSEINNRKSVTYVIAKRA</sequence>
<feature type="region of interest" description="Disordered" evidence="1">
    <location>
        <begin position="128"/>
        <end position="161"/>
    </location>
</feature>
<accession>A0A4C1VGZ0</accession>
<reference evidence="3 4" key="1">
    <citation type="journal article" date="2019" name="Commun. Biol.">
        <title>The bagworm genome reveals a unique fibroin gene that provides high tensile strength.</title>
        <authorList>
            <person name="Kono N."/>
            <person name="Nakamura H."/>
            <person name="Ohtoshi R."/>
            <person name="Tomita M."/>
            <person name="Numata K."/>
            <person name="Arakawa K."/>
        </authorList>
    </citation>
    <scope>NUCLEOTIDE SEQUENCE [LARGE SCALE GENOMIC DNA]</scope>
</reference>
<evidence type="ECO:0000313" key="4">
    <source>
        <dbReference type="Proteomes" id="UP000299102"/>
    </source>
</evidence>
<dbReference type="OrthoDB" id="10057959at2759"/>
<organism evidence="3 4">
    <name type="scientific">Eumeta variegata</name>
    <name type="common">Bagworm moth</name>
    <name type="synonym">Eumeta japonica</name>
    <dbReference type="NCBI Taxonomy" id="151549"/>
    <lineage>
        <taxon>Eukaryota</taxon>
        <taxon>Metazoa</taxon>
        <taxon>Ecdysozoa</taxon>
        <taxon>Arthropoda</taxon>
        <taxon>Hexapoda</taxon>
        <taxon>Insecta</taxon>
        <taxon>Pterygota</taxon>
        <taxon>Neoptera</taxon>
        <taxon>Endopterygota</taxon>
        <taxon>Lepidoptera</taxon>
        <taxon>Glossata</taxon>
        <taxon>Ditrysia</taxon>
        <taxon>Tineoidea</taxon>
        <taxon>Psychidae</taxon>
        <taxon>Oiketicinae</taxon>
        <taxon>Eumeta</taxon>
    </lineage>
</organism>
<dbReference type="AlphaFoldDB" id="A0A4C1VGZ0"/>
<gene>
    <name evidence="3" type="primary">PGBD4</name>
    <name evidence="3" type="ORF">EVAR_21449_1</name>
</gene>
<dbReference type="Pfam" id="PF13843">
    <property type="entry name" value="DDE_Tnp_1_7"/>
    <property type="match status" value="1"/>
</dbReference>
<evidence type="ECO:0000256" key="1">
    <source>
        <dbReference type="SAM" id="MobiDB-lite"/>
    </source>
</evidence>
<evidence type="ECO:0000313" key="3">
    <source>
        <dbReference type="EMBL" id="GBP37913.1"/>
    </source>
</evidence>
<comment type="caution">
    <text evidence="3">The sequence shown here is derived from an EMBL/GenBank/DDBJ whole genome shotgun (WGS) entry which is preliminary data.</text>
</comment>
<dbReference type="PANTHER" id="PTHR46599:SF6">
    <property type="entry name" value="DUAL SPECIFICITY PHOSPHATASE 26"/>
    <property type="match status" value="1"/>
</dbReference>
<dbReference type="STRING" id="151549.A0A4C1VGZ0"/>
<dbReference type="PANTHER" id="PTHR46599">
    <property type="entry name" value="PIGGYBAC TRANSPOSABLE ELEMENT-DERIVED PROTEIN 4"/>
    <property type="match status" value="1"/>
</dbReference>
<keyword evidence="4" id="KW-1185">Reference proteome</keyword>
<evidence type="ECO:0000259" key="2">
    <source>
        <dbReference type="Pfam" id="PF13843"/>
    </source>
</evidence>
<name>A0A4C1VGZ0_EUMVA</name>
<proteinExistence type="predicted"/>
<dbReference type="Proteomes" id="UP000299102">
    <property type="component" value="Unassembled WGS sequence"/>
</dbReference>
<feature type="domain" description="PiggyBac transposable element-derived protein" evidence="2">
    <location>
        <begin position="165"/>
        <end position="363"/>
    </location>
</feature>